<dbReference type="EMBL" id="LCFQ01000013">
    <property type="protein sequence ID" value="KKS97295.1"/>
    <property type="molecule type" value="Genomic_DNA"/>
</dbReference>
<keyword evidence="3" id="KW-1003">Cell membrane</keyword>
<sequence length="405" mass="44955">MPLFTYKARDTKGVVIEETIQASNKEDAVLTIRRNGYEVLVISGLEGGTKKFFSRNISVSEKATFARFLATMIRSGMSLPEAVEMLKQENSNPRMKKILTDVAYQTQKGQSLSVTLSRYKEDFDPIFLTMVRVGEGSGTLDKSLDYLATQLSTSYELSQKIKGSLMYPAVIVVAMIGNGLLMAIFVLPRISSVFLKLDLPLPVYTQFILVLGNFFGNNSILVLVFTFVMLAGAVAFIRFERTRSILIRLITRVPVVKRLIIHIDIARYARTLATLLKNGVPIIESLDVSADSISHPGTREIAKTFGEKVSKGRSLSDVVMEGKKYFPSIAVQSIKAGEKSGKLDEVLNEMADFYEKEVDFSLKRMTSLIEPVMMLIIGVVVGVMVLMMISPIYSIIGGLQTTIQR</sequence>
<keyword evidence="5 8" id="KW-0812">Transmembrane</keyword>
<dbReference type="PATRIC" id="fig|1618578.3.peg.769"/>
<gene>
    <name evidence="10" type="ORF">UV74_C0013G0417</name>
</gene>
<keyword evidence="4" id="KW-0997">Cell inner membrane</keyword>
<dbReference type="PRINTS" id="PR00812">
    <property type="entry name" value="BCTERIALGSPF"/>
</dbReference>
<feature type="transmembrane region" description="Helical" evidence="8">
    <location>
        <begin position="165"/>
        <end position="187"/>
    </location>
</feature>
<evidence type="ECO:0000256" key="5">
    <source>
        <dbReference type="ARBA" id="ARBA00022692"/>
    </source>
</evidence>
<evidence type="ECO:0000256" key="6">
    <source>
        <dbReference type="ARBA" id="ARBA00022989"/>
    </source>
</evidence>
<feature type="domain" description="Type II secretion system protein GspF" evidence="9">
    <location>
        <begin position="269"/>
        <end position="391"/>
    </location>
</feature>
<dbReference type="AlphaFoldDB" id="A0A0G1DHF3"/>
<evidence type="ECO:0000259" key="9">
    <source>
        <dbReference type="Pfam" id="PF00482"/>
    </source>
</evidence>
<keyword evidence="6 8" id="KW-1133">Transmembrane helix</keyword>
<keyword evidence="7 8" id="KW-0472">Membrane</keyword>
<evidence type="ECO:0000313" key="11">
    <source>
        <dbReference type="Proteomes" id="UP000034090"/>
    </source>
</evidence>
<dbReference type="InterPro" id="IPR003004">
    <property type="entry name" value="GspF/PilC"/>
</dbReference>
<proteinExistence type="inferred from homology"/>
<reference evidence="10 11" key="1">
    <citation type="journal article" date="2015" name="Nature">
        <title>rRNA introns, odd ribosomes, and small enigmatic genomes across a large radiation of phyla.</title>
        <authorList>
            <person name="Brown C.T."/>
            <person name="Hug L.A."/>
            <person name="Thomas B.C."/>
            <person name="Sharon I."/>
            <person name="Castelle C.J."/>
            <person name="Singh A."/>
            <person name="Wilkins M.J."/>
            <person name="Williams K.H."/>
            <person name="Banfield J.F."/>
        </authorList>
    </citation>
    <scope>NUCLEOTIDE SEQUENCE [LARGE SCALE GENOMIC DNA]</scope>
</reference>
<evidence type="ECO:0000313" key="10">
    <source>
        <dbReference type="EMBL" id="KKS97295.1"/>
    </source>
</evidence>
<comment type="caution">
    <text evidence="10">The sequence shown here is derived from an EMBL/GenBank/DDBJ whole genome shotgun (WGS) entry which is preliminary data.</text>
</comment>
<dbReference type="PANTHER" id="PTHR30012">
    <property type="entry name" value="GENERAL SECRETION PATHWAY PROTEIN"/>
    <property type="match status" value="1"/>
</dbReference>
<dbReference type="InterPro" id="IPR018076">
    <property type="entry name" value="T2SS_GspF_dom"/>
</dbReference>
<comment type="similarity">
    <text evidence="2">Belongs to the GSP F family.</text>
</comment>
<evidence type="ECO:0000256" key="3">
    <source>
        <dbReference type="ARBA" id="ARBA00022475"/>
    </source>
</evidence>
<name>A0A0G1DHF3_9BACT</name>
<comment type="subcellular location">
    <subcellularLocation>
        <location evidence="1">Cell inner membrane</location>
        <topology evidence="1">Multi-pass membrane protein</topology>
    </subcellularLocation>
</comment>
<evidence type="ECO:0000256" key="7">
    <source>
        <dbReference type="ARBA" id="ARBA00023136"/>
    </source>
</evidence>
<dbReference type="Proteomes" id="UP000034090">
    <property type="component" value="Unassembled WGS sequence"/>
</dbReference>
<dbReference type="InterPro" id="IPR042094">
    <property type="entry name" value="T2SS_GspF_sf"/>
</dbReference>
<dbReference type="Pfam" id="PF00482">
    <property type="entry name" value="T2SSF"/>
    <property type="match status" value="2"/>
</dbReference>
<dbReference type="FunFam" id="1.20.81.30:FF:000001">
    <property type="entry name" value="Type II secretion system protein F"/>
    <property type="match status" value="2"/>
</dbReference>
<accession>A0A0G1DHF3</accession>
<dbReference type="PANTHER" id="PTHR30012:SF0">
    <property type="entry name" value="TYPE II SECRETION SYSTEM PROTEIN F-RELATED"/>
    <property type="match status" value="1"/>
</dbReference>
<feature type="transmembrane region" description="Helical" evidence="8">
    <location>
        <begin position="207"/>
        <end position="237"/>
    </location>
</feature>
<evidence type="ECO:0000256" key="2">
    <source>
        <dbReference type="ARBA" id="ARBA00005745"/>
    </source>
</evidence>
<feature type="transmembrane region" description="Helical" evidence="8">
    <location>
        <begin position="372"/>
        <end position="396"/>
    </location>
</feature>
<evidence type="ECO:0000256" key="1">
    <source>
        <dbReference type="ARBA" id="ARBA00004429"/>
    </source>
</evidence>
<protein>
    <submittedName>
        <fullName evidence="10">Pilin biogenesis protein</fullName>
    </submittedName>
</protein>
<dbReference type="GO" id="GO:0005886">
    <property type="term" value="C:plasma membrane"/>
    <property type="evidence" value="ECO:0007669"/>
    <property type="project" value="UniProtKB-SubCell"/>
</dbReference>
<organism evidence="10 11">
    <name type="scientific">Candidatus Woesebacteria bacterium GW2011_GWB1_43_14</name>
    <dbReference type="NCBI Taxonomy" id="1618578"/>
    <lineage>
        <taxon>Bacteria</taxon>
        <taxon>Candidatus Woeseibacteriota</taxon>
    </lineage>
</organism>
<dbReference type="STRING" id="1618578.UV74_C0013G0417"/>
<evidence type="ECO:0000256" key="4">
    <source>
        <dbReference type="ARBA" id="ARBA00022519"/>
    </source>
</evidence>
<feature type="domain" description="Type II secretion system protein GspF" evidence="9">
    <location>
        <begin position="65"/>
        <end position="188"/>
    </location>
</feature>
<dbReference type="Gene3D" id="1.20.81.30">
    <property type="entry name" value="Type II secretion system (T2SS), domain F"/>
    <property type="match status" value="2"/>
</dbReference>
<evidence type="ECO:0000256" key="8">
    <source>
        <dbReference type="SAM" id="Phobius"/>
    </source>
</evidence>